<dbReference type="Gene3D" id="3.10.20.80">
    <property type="entry name" value="Translation initiation factor 3 (IF-3), N-terminal domain"/>
    <property type="match status" value="1"/>
</dbReference>
<dbReference type="NCBIfam" id="TIGR00168">
    <property type="entry name" value="infC"/>
    <property type="match status" value="1"/>
</dbReference>
<keyword evidence="2 4" id="KW-0396">Initiation factor</keyword>
<dbReference type="InterPro" id="IPR019813">
    <property type="entry name" value="Translation_initiation_fac3_CS"/>
</dbReference>
<dbReference type="SUPFAM" id="SSF54364">
    <property type="entry name" value="Translation initiation factor IF3, N-terminal domain"/>
    <property type="match status" value="1"/>
</dbReference>
<dbReference type="EMBL" id="FOXX01000001">
    <property type="protein sequence ID" value="SFQ23465.1"/>
    <property type="molecule type" value="Genomic_DNA"/>
</dbReference>
<dbReference type="PANTHER" id="PTHR10938:SF0">
    <property type="entry name" value="TRANSLATION INITIATION FACTOR IF-3, MITOCHONDRIAL"/>
    <property type="match status" value="1"/>
</dbReference>
<dbReference type="Gene3D" id="3.30.110.10">
    <property type="entry name" value="Translation initiation factor 3 (IF-3), C-terminal domain"/>
    <property type="match status" value="1"/>
</dbReference>
<dbReference type="Pfam" id="PF05198">
    <property type="entry name" value="IF3_N"/>
    <property type="match status" value="1"/>
</dbReference>
<protein>
    <recommendedName>
        <fullName evidence="4 5">Translation initiation factor IF-3</fullName>
    </recommendedName>
</protein>
<accession>A0A1I5WUK0</accession>
<dbReference type="InterPro" id="IPR019814">
    <property type="entry name" value="Translation_initiation_fac_3_N"/>
</dbReference>
<evidence type="ECO:0000256" key="6">
    <source>
        <dbReference type="RuleBase" id="RU000646"/>
    </source>
</evidence>
<reference evidence="9 10" key="1">
    <citation type="submission" date="2016-10" db="EMBL/GenBank/DDBJ databases">
        <authorList>
            <person name="Varghese N."/>
            <person name="Submissions S."/>
        </authorList>
    </citation>
    <scope>NUCLEOTIDE SEQUENCE [LARGE SCALE GENOMIC DNA]</scope>
    <source>
        <strain evidence="9 10">DSM 13796</strain>
    </source>
</reference>
<evidence type="ECO:0000256" key="2">
    <source>
        <dbReference type="ARBA" id="ARBA00022540"/>
    </source>
</evidence>
<name>A0A1I5WUK0_9BACI</name>
<sequence length="241" mass="27749">MNTCLWKEEAPASHLIDAALAVDRFQHNFYDNIKADVWVLCAHTFFIDYYQHSASIPNVFPIKPWRWLLISKDNTLINESIRAREVRLIDQNGDQAGIKSKQEALEMAGRVNLDLVLVAPNAKPPVCRIMDYGKYRFEQQKKEKEARKNQKVINIKEVRLSPSIDEHDFHTKLRNARKFLSKGDKVKAAIRFKGRAITHKEIGQRVLDRFSEECADIAAVESAPKMDGRSMFLVLTPKTDK</sequence>
<comment type="caution">
    <text evidence="9">The sequence shown here is derived from an EMBL/GenBank/DDBJ whole genome shotgun (WGS) entry which is preliminary data.</text>
</comment>
<comment type="similarity">
    <text evidence="1 4 6">Belongs to the IF-3 family.</text>
</comment>
<feature type="domain" description="Translation initiation factor 3 N-terminal" evidence="8">
    <location>
        <begin position="77"/>
        <end position="146"/>
    </location>
</feature>
<dbReference type="InterPro" id="IPR019815">
    <property type="entry name" value="Translation_initiation_fac_3_C"/>
</dbReference>
<evidence type="ECO:0000256" key="5">
    <source>
        <dbReference type="NCBIfam" id="TIGR00168"/>
    </source>
</evidence>
<evidence type="ECO:0000313" key="10">
    <source>
        <dbReference type="Proteomes" id="UP000182762"/>
    </source>
</evidence>
<dbReference type="InterPro" id="IPR036787">
    <property type="entry name" value="T_IF-3_N_sf"/>
</dbReference>
<dbReference type="SUPFAM" id="SSF55200">
    <property type="entry name" value="Translation initiation factor IF3, C-terminal domain"/>
    <property type="match status" value="1"/>
</dbReference>
<gene>
    <name evidence="4" type="primary">infC</name>
    <name evidence="9" type="ORF">SAMN02745910_00758</name>
</gene>
<comment type="subcellular location">
    <subcellularLocation>
        <location evidence="4 6">Cytoplasm</location>
    </subcellularLocation>
</comment>
<dbReference type="Proteomes" id="UP000182762">
    <property type="component" value="Unassembled WGS sequence"/>
</dbReference>
<evidence type="ECO:0000259" key="8">
    <source>
        <dbReference type="Pfam" id="PF05198"/>
    </source>
</evidence>
<evidence type="ECO:0000256" key="1">
    <source>
        <dbReference type="ARBA" id="ARBA00005439"/>
    </source>
</evidence>
<dbReference type="HAMAP" id="MF_00080">
    <property type="entry name" value="IF_3"/>
    <property type="match status" value="1"/>
</dbReference>
<dbReference type="InterPro" id="IPR001288">
    <property type="entry name" value="Translation_initiation_fac_3"/>
</dbReference>
<dbReference type="PROSITE" id="PS00938">
    <property type="entry name" value="IF3"/>
    <property type="match status" value="1"/>
</dbReference>
<organism evidence="9 10">
    <name type="scientific">Priestia endophytica DSM 13796</name>
    <dbReference type="NCBI Taxonomy" id="1121089"/>
    <lineage>
        <taxon>Bacteria</taxon>
        <taxon>Bacillati</taxon>
        <taxon>Bacillota</taxon>
        <taxon>Bacilli</taxon>
        <taxon>Bacillales</taxon>
        <taxon>Bacillaceae</taxon>
        <taxon>Priestia</taxon>
    </lineage>
</organism>
<feature type="domain" description="Translation initiation factor 3 C-terminal" evidence="7">
    <location>
        <begin position="153"/>
        <end position="238"/>
    </location>
</feature>
<comment type="subunit">
    <text evidence="4 6">Monomer.</text>
</comment>
<dbReference type="InterPro" id="IPR036788">
    <property type="entry name" value="T_IF-3_C_sf"/>
</dbReference>
<evidence type="ECO:0000313" key="9">
    <source>
        <dbReference type="EMBL" id="SFQ23465.1"/>
    </source>
</evidence>
<keyword evidence="10" id="KW-1185">Reference proteome</keyword>
<comment type="function">
    <text evidence="4 6">IF-3 binds to the 30S ribosomal subunit and shifts the equilibrium between 70S ribosomes and their 50S and 30S subunits in favor of the free subunits, thus enhancing the availability of 30S subunits on which protein synthesis initiation begins.</text>
</comment>
<proteinExistence type="inferred from homology"/>
<dbReference type="GO" id="GO:0003743">
    <property type="term" value="F:translation initiation factor activity"/>
    <property type="evidence" value="ECO:0007669"/>
    <property type="project" value="UniProtKB-KW"/>
</dbReference>
<keyword evidence="3 4" id="KW-0648">Protein biosynthesis</keyword>
<dbReference type="Pfam" id="PF00707">
    <property type="entry name" value="IF3_C"/>
    <property type="match status" value="1"/>
</dbReference>
<evidence type="ECO:0000256" key="3">
    <source>
        <dbReference type="ARBA" id="ARBA00022917"/>
    </source>
</evidence>
<dbReference type="PANTHER" id="PTHR10938">
    <property type="entry name" value="TRANSLATION INITIATION FACTOR IF-3"/>
    <property type="match status" value="1"/>
</dbReference>
<keyword evidence="4" id="KW-0963">Cytoplasm</keyword>
<evidence type="ECO:0000256" key="4">
    <source>
        <dbReference type="HAMAP-Rule" id="MF_00080"/>
    </source>
</evidence>
<evidence type="ECO:0000259" key="7">
    <source>
        <dbReference type="Pfam" id="PF00707"/>
    </source>
</evidence>